<evidence type="ECO:0008006" key="4">
    <source>
        <dbReference type="Google" id="ProtNLM"/>
    </source>
</evidence>
<proteinExistence type="predicted"/>
<reference evidence="2 3" key="1">
    <citation type="submission" date="2015-03" db="EMBL/GenBank/DDBJ databases">
        <title>Draft genome of Stenotrophomonas maltophila isolated from urine specimen.</title>
        <authorList>
            <person name="Murugan N."/>
            <person name="Malathi J."/>
            <person name="Umashankar V."/>
            <person name="Madhavan H."/>
        </authorList>
    </citation>
    <scope>NUCLEOTIDE SEQUENCE [LARGE SCALE GENOMIC DNA]</scope>
    <source>
        <strain evidence="2 3">JMNMN1</strain>
    </source>
</reference>
<dbReference type="AlphaFoldDB" id="A0A0F5ZQ03"/>
<gene>
    <name evidence="2" type="ORF">VM57_08180</name>
</gene>
<keyword evidence="1" id="KW-0732">Signal</keyword>
<dbReference type="EMBL" id="JZRZ01000015">
    <property type="protein sequence ID" value="KKD57402.1"/>
    <property type="molecule type" value="Genomic_DNA"/>
</dbReference>
<sequence length="78" mass="8150">MKLQLAATAALMLALGSVVPATGHAAGSPGSTTDCVPVRLGPNLVHQRCTVTRTLADGTVLTSVYWIDENGQWYLPAD</sequence>
<feature type="chain" id="PRO_5002498190" description="DUF1496 domain-containing protein" evidence="1">
    <location>
        <begin position="26"/>
        <end position="78"/>
    </location>
</feature>
<evidence type="ECO:0000256" key="1">
    <source>
        <dbReference type="SAM" id="SignalP"/>
    </source>
</evidence>
<dbReference type="RefSeq" id="WP_151356393.1">
    <property type="nucleotide sequence ID" value="NZ_CP104863.1"/>
</dbReference>
<dbReference type="PATRIC" id="fig|40324.63.peg.3020"/>
<evidence type="ECO:0000313" key="3">
    <source>
        <dbReference type="Proteomes" id="UP000243478"/>
    </source>
</evidence>
<accession>A0A0F5ZQ03</accession>
<organism evidence="2 3">
    <name type="scientific">Stenotrophomonas maltophilia</name>
    <name type="common">Pseudomonas maltophilia</name>
    <name type="synonym">Xanthomonas maltophilia</name>
    <dbReference type="NCBI Taxonomy" id="40324"/>
    <lineage>
        <taxon>Bacteria</taxon>
        <taxon>Pseudomonadati</taxon>
        <taxon>Pseudomonadota</taxon>
        <taxon>Gammaproteobacteria</taxon>
        <taxon>Lysobacterales</taxon>
        <taxon>Lysobacteraceae</taxon>
        <taxon>Stenotrophomonas</taxon>
        <taxon>Stenotrophomonas maltophilia group</taxon>
    </lineage>
</organism>
<name>A0A0F5ZQ03_STEMA</name>
<protein>
    <recommendedName>
        <fullName evidence="4">DUF1496 domain-containing protein</fullName>
    </recommendedName>
</protein>
<dbReference type="Proteomes" id="UP000243478">
    <property type="component" value="Unassembled WGS sequence"/>
</dbReference>
<evidence type="ECO:0000313" key="2">
    <source>
        <dbReference type="EMBL" id="KKD57402.1"/>
    </source>
</evidence>
<comment type="caution">
    <text evidence="2">The sequence shown here is derived from an EMBL/GenBank/DDBJ whole genome shotgun (WGS) entry which is preliminary data.</text>
</comment>
<feature type="signal peptide" evidence="1">
    <location>
        <begin position="1"/>
        <end position="25"/>
    </location>
</feature>